<feature type="compositionally biased region" description="Low complexity" evidence="1">
    <location>
        <begin position="62"/>
        <end position="74"/>
    </location>
</feature>
<dbReference type="STRING" id="133385.A0A2T9YT86"/>
<feature type="region of interest" description="Disordered" evidence="1">
    <location>
        <begin position="1"/>
        <end position="177"/>
    </location>
</feature>
<dbReference type="SMART" id="SM01233">
    <property type="entry name" value="HABP4_PAI-RBP1"/>
    <property type="match status" value="1"/>
</dbReference>
<proteinExistence type="predicted"/>
<accession>A0A2T9YT86</accession>
<name>A0A2T9YT86_9FUNG</name>
<dbReference type="GO" id="GO:0005634">
    <property type="term" value="C:nucleus"/>
    <property type="evidence" value="ECO:0007669"/>
    <property type="project" value="TreeGrafter"/>
</dbReference>
<feature type="region of interest" description="Disordered" evidence="1">
    <location>
        <begin position="230"/>
        <end position="293"/>
    </location>
</feature>
<dbReference type="GO" id="GO:0003723">
    <property type="term" value="F:RNA binding"/>
    <property type="evidence" value="ECO:0007669"/>
    <property type="project" value="InterPro"/>
</dbReference>
<dbReference type="InterPro" id="IPR006861">
    <property type="entry name" value="HABP4_PAIRBP1-bd"/>
</dbReference>
<organism evidence="3 4">
    <name type="scientific">Smittium simulii</name>
    <dbReference type="NCBI Taxonomy" id="133385"/>
    <lineage>
        <taxon>Eukaryota</taxon>
        <taxon>Fungi</taxon>
        <taxon>Fungi incertae sedis</taxon>
        <taxon>Zoopagomycota</taxon>
        <taxon>Kickxellomycotina</taxon>
        <taxon>Harpellomycetes</taxon>
        <taxon>Harpellales</taxon>
        <taxon>Legeriomycetaceae</taxon>
        <taxon>Smittium</taxon>
    </lineage>
</organism>
<gene>
    <name evidence="3" type="ORF">BB561_001741</name>
</gene>
<evidence type="ECO:0000313" key="4">
    <source>
        <dbReference type="Proteomes" id="UP000245383"/>
    </source>
</evidence>
<dbReference type="Pfam" id="PF04774">
    <property type="entry name" value="HABP4_PAI-RBP1"/>
    <property type="match status" value="1"/>
</dbReference>
<feature type="compositionally biased region" description="Polar residues" evidence="1">
    <location>
        <begin position="50"/>
        <end position="61"/>
    </location>
</feature>
<dbReference type="GO" id="GO:0005737">
    <property type="term" value="C:cytoplasm"/>
    <property type="evidence" value="ECO:0007669"/>
    <property type="project" value="TreeGrafter"/>
</dbReference>
<dbReference type="PANTHER" id="PTHR12299">
    <property type="entry name" value="HYALURONIC ACID-BINDING PROTEIN 4"/>
    <property type="match status" value="1"/>
</dbReference>
<feature type="compositionally biased region" description="Basic and acidic residues" evidence="1">
    <location>
        <begin position="106"/>
        <end position="137"/>
    </location>
</feature>
<evidence type="ECO:0000259" key="2">
    <source>
        <dbReference type="SMART" id="SM01233"/>
    </source>
</evidence>
<evidence type="ECO:0000313" key="3">
    <source>
        <dbReference type="EMBL" id="PVU95555.1"/>
    </source>
</evidence>
<dbReference type="AlphaFoldDB" id="A0A2T9YT86"/>
<feature type="domain" description="Hyaluronan/mRNA-binding protein" evidence="2">
    <location>
        <begin position="116"/>
        <end position="206"/>
    </location>
</feature>
<dbReference type="EMBL" id="MBFR01000053">
    <property type="protein sequence ID" value="PVU95555.1"/>
    <property type="molecule type" value="Genomic_DNA"/>
</dbReference>
<evidence type="ECO:0000256" key="1">
    <source>
        <dbReference type="SAM" id="MobiDB-lite"/>
    </source>
</evidence>
<dbReference type="Proteomes" id="UP000245383">
    <property type="component" value="Unassembled WGS sequence"/>
</dbReference>
<feature type="compositionally biased region" description="Basic and acidic residues" evidence="1">
    <location>
        <begin position="240"/>
        <end position="269"/>
    </location>
</feature>
<dbReference type="PANTHER" id="PTHR12299:SF17">
    <property type="entry name" value="AT19571P-RELATED"/>
    <property type="match status" value="1"/>
</dbReference>
<feature type="compositionally biased region" description="Polar residues" evidence="1">
    <location>
        <begin position="95"/>
        <end position="104"/>
    </location>
</feature>
<reference evidence="3 4" key="1">
    <citation type="journal article" date="2018" name="MBio">
        <title>Comparative Genomics Reveals the Core Gene Toolbox for the Fungus-Insect Symbiosis.</title>
        <authorList>
            <person name="Wang Y."/>
            <person name="Stata M."/>
            <person name="Wang W."/>
            <person name="Stajich J.E."/>
            <person name="White M.M."/>
            <person name="Moncalvo J.M."/>
        </authorList>
    </citation>
    <scope>NUCLEOTIDE SEQUENCE [LARGE SCALE GENOMIC DNA]</scope>
    <source>
        <strain evidence="3 4">SWE-8-4</strain>
    </source>
</reference>
<keyword evidence="4" id="KW-1185">Reference proteome</keyword>
<feature type="compositionally biased region" description="Basic and acidic residues" evidence="1">
    <location>
        <begin position="75"/>
        <end position="92"/>
    </location>
</feature>
<protein>
    <recommendedName>
        <fullName evidence="2">Hyaluronan/mRNA-binding protein domain-containing protein</fullName>
    </recommendedName>
</protein>
<dbReference type="OrthoDB" id="5390558at2759"/>
<dbReference type="Gene3D" id="6.10.140.1040">
    <property type="match status" value="1"/>
</dbReference>
<dbReference type="InterPro" id="IPR039764">
    <property type="entry name" value="HABP4/SERBP1-like"/>
</dbReference>
<comment type="caution">
    <text evidence="3">The sequence shown here is derived from an EMBL/GenBank/DDBJ whole genome shotgun (WGS) entry which is preliminary data.</text>
</comment>
<feature type="compositionally biased region" description="Basic and acidic residues" evidence="1">
    <location>
        <begin position="149"/>
        <end position="158"/>
    </location>
</feature>
<sequence>MAESVASRNIFDLLKDDAPDAEVGFNIPKPTTDKPVKAAAKPQARPAFQNERSAGNTGSTNQRRGGSRPQGQSRNFDRDAAPSGRDFSDKPKTFGSRSRGQSNFPRRREDGDAPRGRRQFDRHSGTGIEDSEKKIKQGWEGSDSAVVKDQQEATEQAKVDTLAEDAETPAPEEPVDNTKTLQEYLAEKMTKLQVQEQKEVRKANEGVDKSLLKATEVLIKEEESFFVGKSVSKAKKSTKTQREKVHIDFTPKFAPIDRPRRGERSERGGKFGNRKPRTAAIKVNSEAEFPSLG</sequence>